<keyword evidence="1" id="KW-0175">Coiled coil</keyword>
<evidence type="ECO:0000256" key="3">
    <source>
        <dbReference type="SAM" id="SignalP"/>
    </source>
</evidence>
<gene>
    <name evidence="4" type="ORF">ACHAWU_007575</name>
</gene>
<dbReference type="Proteomes" id="UP001530293">
    <property type="component" value="Unassembled WGS sequence"/>
</dbReference>
<feature type="coiled-coil region" evidence="1">
    <location>
        <begin position="63"/>
        <end position="90"/>
    </location>
</feature>
<feature type="transmembrane region" description="Helical" evidence="2">
    <location>
        <begin position="129"/>
        <end position="151"/>
    </location>
</feature>
<feature type="signal peptide" evidence="3">
    <location>
        <begin position="1"/>
        <end position="22"/>
    </location>
</feature>
<accession>A0ABD3MD27</accession>
<keyword evidence="3" id="KW-0732">Signal</keyword>
<keyword evidence="2" id="KW-0472">Membrane</keyword>
<evidence type="ECO:0000256" key="2">
    <source>
        <dbReference type="SAM" id="Phobius"/>
    </source>
</evidence>
<keyword evidence="5" id="KW-1185">Reference proteome</keyword>
<name>A0ABD3MD27_9STRA</name>
<evidence type="ECO:0000313" key="4">
    <source>
        <dbReference type="EMBL" id="KAL3759831.1"/>
    </source>
</evidence>
<keyword evidence="2" id="KW-0812">Transmembrane</keyword>
<evidence type="ECO:0000313" key="5">
    <source>
        <dbReference type="Proteomes" id="UP001530293"/>
    </source>
</evidence>
<protein>
    <submittedName>
        <fullName evidence="4">Uncharacterized protein</fullName>
    </submittedName>
</protein>
<comment type="caution">
    <text evidence="4">The sequence shown here is derived from an EMBL/GenBank/DDBJ whole genome shotgun (WGS) entry which is preliminary data.</text>
</comment>
<feature type="chain" id="PRO_5044869956" evidence="3">
    <location>
        <begin position="23"/>
        <end position="180"/>
    </location>
</feature>
<keyword evidence="2" id="KW-1133">Transmembrane helix</keyword>
<sequence>MILMPHLLLLLAISLSSRFARSFSSTPGYAISPRNVHFAPNHSASLAPPPSPSKVLLTRLHSTEDKQAEIAALEDRLRQLRDEAEKIPLDLALDERDDIKAETADSIMFSERWKVAEENNVIKQEENRVGGIANIVLALGLVVLIGIFAQVPIGEESLQKYQAIQGNPSRIDLGDLNPVQ</sequence>
<evidence type="ECO:0000256" key="1">
    <source>
        <dbReference type="SAM" id="Coils"/>
    </source>
</evidence>
<reference evidence="4 5" key="1">
    <citation type="submission" date="2024-10" db="EMBL/GenBank/DDBJ databases">
        <title>Updated reference genomes for cyclostephanoid diatoms.</title>
        <authorList>
            <person name="Roberts W.R."/>
            <person name="Alverson A.J."/>
        </authorList>
    </citation>
    <scope>NUCLEOTIDE SEQUENCE [LARGE SCALE GENOMIC DNA]</scope>
    <source>
        <strain evidence="4 5">AJA232-27</strain>
    </source>
</reference>
<proteinExistence type="predicted"/>
<organism evidence="4 5">
    <name type="scientific">Discostella pseudostelligera</name>
    <dbReference type="NCBI Taxonomy" id="259834"/>
    <lineage>
        <taxon>Eukaryota</taxon>
        <taxon>Sar</taxon>
        <taxon>Stramenopiles</taxon>
        <taxon>Ochrophyta</taxon>
        <taxon>Bacillariophyta</taxon>
        <taxon>Coscinodiscophyceae</taxon>
        <taxon>Thalassiosirophycidae</taxon>
        <taxon>Stephanodiscales</taxon>
        <taxon>Stephanodiscaceae</taxon>
        <taxon>Discostella</taxon>
    </lineage>
</organism>
<dbReference type="EMBL" id="JALLBG020000196">
    <property type="protein sequence ID" value="KAL3759831.1"/>
    <property type="molecule type" value="Genomic_DNA"/>
</dbReference>
<dbReference type="AlphaFoldDB" id="A0ABD3MD27"/>